<evidence type="ECO:0000256" key="16">
    <source>
        <dbReference type="ARBA" id="ARBA00047275"/>
    </source>
</evidence>
<evidence type="ECO:0000256" key="4">
    <source>
        <dbReference type="ARBA" id="ARBA00022448"/>
    </source>
</evidence>
<comment type="catalytic activity">
    <reaction evidence="16">
        <text>N-acetyl-D-muramoyl-L-alanyl-D-isoglutamine(out) + n H(+)(out) = N-acetyl-D-muramoyl-L-alanyl-D-isoglutamine(in) + n H(+)(in)</text>
        <dbReference type="Rhea" id="RHEA:76371"/>
        <dbReference type="ChEBI" id="CHEBI:15378"/>
        <dbReference type="ChEBI" id="CHEBI:155830"/>
    </reaction>
    <physiologicalReaction direction="left-to-right" evidence="16">
        <dbReference type="Rhea" id="RHEA:76372"/>
    </physiologicalReaction>
</comment>
<evidence type="ECO:0000256" key="5">
    <source>
        <dbReference type="ARBA" id="ARBA00022588"/>
    </source>
</evidence>
<feature type="transmembrane region" description="Helical" evidence="25">
    <location>
        <begin position="475"/>
        <end position="494"/>
    </location>
</feature>
<evidence type="ECO:0000256" key="11">
    <source>
        <dbReference type="ARBA" id="ARBA00022927"/>
    </source>
</evidence>
<dbReference type="FunFam" id="1.20.1250.20:FF:000307">
    <property type="entry name" value="Solute carrier family 15 member 3"/>
    <property type="match status" value="1"/>
</dbReference>
<evidence type="ECO:0000256" key="23">
    <source>
        <dbReference type="ARBA" id="ARBA00083773"/>
    </source>
</evidence>
<dbReference type="EMBL" id="OX395126">
    <property type="protein sequence ID" value="CAI5763027.1"/>
    <property type="molecule type" value="Genomic_DNA"/>
</dbReference>
<keyword evidence="4" id="KW-0813">Transport</keyword>
<dbReference type="GO" id="GO:0015031">
    <property type="term" value="P:protein transport"/>
    <property type="evidence" value="ECO:0007669"/>
    <property type="project" value="UniProtKB-KW"/>
</dbReference>
<evidence type="ECO:0000256" key="18">
    <source>
        <dbReference type="ARBA" id="ARBA00051485"/>
    </source>
</evidence>
<dbReference type="GO" id="GO:0015833">
    <property type="term" value="P:peptide transport"/>
    <property type="evidence" value="ECO:0007669"/>
    <property type="project" value="UniProtKB-KW"/>
</dbReference>
<dbReference type="GO" id="GO:0045087">
    <property type="term" value="P:innate immune response"/>
    <property type="evidence" value="ECO:0007669"/>
    <property type="project" value="UniProtKB-KW"/>
</dbReference>
<keyword evidence="27" id="KW-1185">Reference proteome</keyword>
<feature type="compositionally biased region" description="Polar residues" evidence="24">
    <location>
        <begin position="286"/>
        <end position="306"/>
    </location>
</feature>
<keyword evidence="13 25" id="KW-0472">Membrane</keyword>
<evidence type="ECO:0000256" key="7">
    <source>
        <dbReference type="ARBA" id="ARBA00022753"/>
    </source>
</evidence>
<feature type="transmembrane region" description="Helical" evidence="25">
    <location>
        <begin position="420"/>
        <end position="438"/>
    </location>
</feature>
<keyword evidence="15" id="KW-0458">Lysosome</keyword>
<evidence type="ECO:0000256" key="12">
    <source>
        <dbReference type="ARBA" id="ARBA00022989"/>
    </source>
</evidence>
<dbReference type="InterPro" id="IPR036259">
    <property type="entry name" value="MFS_trans_sf"/>
</dbReference>
<dbReference type="Gene3D" id="1.20.1250.20">
    <property type="entry name" value="MFS general substrate transporter like domains"/>
    <property type="match status" value="1"/>
</dbReference>
<evidence type="ECO:0000256" key="24">
    <source>
        <dbReference type="SAM" id="MobiDB-lite"/>
    </source>
</evidence>
<evidence type="ECO:0000256" key="21">
    <source>
        <dbReference type="ARBA" id="ARBA00070838"/>
    </source>
</evidence>
<comment type="similarity">
    <text evidence="3">Belongs to the major facilitator superfamily. Proton-dependent oligopeptide transporter (POT/PTR) (TC 2.A.17) family.</text>
</comment>
<reference evidence="26" key="1">
    <citation type="submission" date="2022-12" db="EMBL/GenBank/DDBJ databases">
        <authorList>
            <person name="Alioto T."/>
            <person name="Alioto T."/>
            <person name="Gomez Garrido J."/>
        </authorList>
    </citation>
    <scope>NUCLEOTIDE SEQUENCE</scope>
</reference>
<evidence type="ECO:0000256" key="1">
    <source>
        <dbReference type="ARBA" id="ARBA00004155"/>
    </source>
</evidence>
<feature type="transmembrane region" description="Helical" evidence="25">
    <location>
        <begin position="203"/>
        <end position="222"/>
    </location>
</feature>
<dbReference type="SUPFAM" id="SSF103473">
    <property type="entry name" value="MFS general substrate transporter"/>
    <property type="match status" value="1"/>
</dbReference>
<keyword evidence="6 25" id="KW-0812">Transmembrane</keyword>
<keyword evidence="12 25" id="KW-1133">Transmembrane helix</keyword>
<dbReference type="Proteomes" id="UP001178461">
    <property type="component" value="Chromosome 1"/>
</dbReference>
<comment type="catalytic activity">
    <reaction evidence="18">
        <text>L-histidine(out) + n H(+)(out) = L-histidine(in) + n H(+)(in)</text>
        <dbReference type="Rhea" id="RHEA:76379"/>
        <dbReference type="ChEBI" id="CHEBI:15378"/>
        <dbReference type="ChEBI" id="CHEBI:57595"/>
    </reaction>
    <physiologicalReaction direction="left-to-right" evidence="18">
        <dbReference type="Rhea" id="RHEA:76380"/>
    </physiologicalReaction>
</comment>
<comment type="function">
    <text evidence="20">Proton-coupled amino-acid transporter that transports free histidine and certain di- and tripeptides, and is involved in innate immune response. Also able to transport carnosine. Involved in the detection of microbial pathogens by toll-like receptors (TLRs) and NOD-like receptors (NLRs), probably by mediating transport of bacterial peptidoglycans across the endolysosomal membrane: catalyzes the transport of certain bacterial peptidoglycans, such as muramyl dipeptide (MDP), the NOD2 ligand.</text>
</comment>
<feature type="transmembrane region" description="Helical" evidence="25">
    <location>
        <begin position="228"/>
        <end position="250"/>
    </location>
</feature>
<evidence type="ECO:0000256" key="13">
    <source>
        <dbReference type="ARBA" id="ARBA00023136"/>
    </source>
</evidence>
<keyword evidence="11" id="KW-0653">Protein transport</keyword>
<evidence type="ECO:0000313" key="26">
    <source>
        <dbReference type="EMBL" id="CAI5763027.1"/>
    </source>
</evidence>
<dbReference type="PANTHER" id="PTHR11654">
    <property type="entry name" value="OLIGOPEPTIDE TRANSPORTER-RELATED"/>
    <property type="match status" value="1"/>
</dbReference>
<dbReference type="InterPro" id="IPR000109">
    <property type="entry name" value="POT_fam"/>
</dbReference>
<name>A0AA35NWH4_9SAUR</name>
<feature type="transmembrane region" description="Helical" evidence="25">
    <location>
        <begin position="383"/>
        <end position="399"/>
    </location>
</feature>
<keyword evidence="10" id="KW-0391">Immunity</keyword>
<dbReference type="GO" id="GO:0010008">
    <property type="term" value="C:endosome membrane"/>
    <property type="evidence" value="ECO:0007669"/>
    <property type="project" value="UniProtKB-SubCell"/>
</dbReference>
<evidence type="ECO:0000313" key="27">
    <source>
        <dbReference type="Proteomes" id="UP001178461"/>
    </source>
</evidence>
<feature type="transmembrane region" description="Helical" evidence="25">
    <location>
        <begin position="322"/>
        <end position="340"/>
    </location>
</feature>
<keyword evidence="5" id="KW-0399">Innate immunity</keyword>
<evidence type="ECO:0000256" key="14">
    <source>
        <dbReference type="ARBA" id="ARBA00023180"/>
    </source>
</evidence>
<evidence type="ECO:0000256" key="6">
    <source>
        <dbReference type="ARBA" id="ARBA00022692"/>
    </source>
</evidence>
<evidence type="ECO:0000256" key="9">
    <source>
        <dbReference type="ARBA" id="ARBA00022856"/>
    </source>
</evidence>
<dbReference type="GO" id="GO:0015293">
    <property type="term" value="F:symporter activity"/>
    <property type="evidence" value="ECO:0007669"/>
    <property type="project" value="UniProtKB-KW"/>
</dbReference>
<feature type="transmembrane region" description="Helical" evidence="25">
    <location>
        <begin position="100"/>
        <end position="121"/>
    </location>
</feature>
<comment type="subcellular location">
    <subcellularLocation>
        <location evidence="2">Endosome membrane</location>
        <topology evidence="2">Multi-pass membrane protein</topology>
    </subcellularLocation>
    <subcellularLocation>
        <location evidence="1">Lysosome membrane</location>
        <topology evidence="1">Multi-pass membrane protein</topology>
    </subcellularLocation>
</comment>
<dbReference type="Pfam" id="PF00854">
    <property type="entry name" value="PTR2"/>
    <property type="match status" value="1"/>
</dbReference>
<dbReference type="GO" id="GO:0005765">
    <property type="term" value="C:lysosomal membrane"/>
    <property type="evidence" value="ECO:0007669"/>
    <property type="project" value="UniProtKB-SubCell"/>
</dbReference>
<gene>
    <name evidence="26" type="ORF">PODLI_1B004569</name>
</gene>
<sequence>MASLGAREERKPLIRQEEAPDRPATSPFEGRKTACAAVLLVEILERTAFFGIVSNLVLYLNSSNFNWGGAQSSRAALLFLGASYLFSPIGGWLADAYLGRYWTIAFSFLLYLLSACLLPAVASQDSRIWLCGEMPTYPVQPACKNGSTDCNQQLPSQYCAPVMYSGLLLLALSISSVKANLTPFGADQVTDRGRDATRRFFNWFYWSINIGAVISLLVIAFIQQNVDFLIGYAIPAGCLALAIIIFLLAAPTFVTKPAAGSQVYPMFQLAFQKSCCGQAIQKMTTKTRTHSNQSEAEANGSLSGPRTQPVGMSHEHIANFQVIMKILPVLLTLIPYWMVYFQMQSTYYLQGLHLYIPNIFQKSQQNNSAFSVAADGHYTFPDAWLLLANVVVLLVLVPLKDRVIDPFLAKRKLLPSALKRMALGMFFGLASVVVAGVLESERLKYVNNNGTISQRIGKDVYNAAPLYIWWQIPQYLLIGISEIFASIPGLEFAYSEAPKSMQGAIMGLFFFISGVGSLLGSGLLTLLSLPADGWMHCPEDFGNINKCRMDYYFFLLAGIQTVTCVLFIWISIRYERLRSAGREGN</sequence>
<protein>
    <recommendedName>
        <fullName evidence="21">Solute carrier family 15 member 3</fullName>
    </recommendedName>
    <alternativeName>
        <fullName evidence="22">Peptide transporter 3</fullName>
    </alternativeName>
    <alternativeName>
        <fullName evidence="23">Peptide/histidine transporter 2</fullName>
    </alternativeName>
</protein>
<keyword evidence="9" id="KW-0571">Peptide transport</keyword>
<evidence type="ECO:0000256" key="17">
    <source>
        <dbReference type="ARBA" id="ARBA00051424"/>
    </source>
</evidence>
<feature type="transmembrane region" description="Helical" evidence="25">
    <location>
        <begin position="506"/>
        <end position="531"/>
    </location>
</feature>
<feature type="transmembrane region" description="Helical" evidence="25">
    <location>
        <begin position="551"/>
        <end position="572"/>
    </location>
</feature>
<comment type="catalytic activity">
    <reaction evidence="17">
        <text>carnosine(out) + n H(+)(out) = carnosine(in) + n H(+)(in)</text>
        <dbReference type="Rhea" id="RHEA:76383"/>
        <dbReference type="ChEBI" id="CHEBI:15378"/>
        <dbReference type="ChEBI" id="CHEBI:57485"/>
    </reaction>
    <physiologicalReaction direction="left-to-right" evidence="17">
        <dbReference type="Rhea" id="RHEA:76384"/>
    </physiologicalReaction>
</comment>
<evidence type="ECO:0000256" key="10">
    <source>
        <dbReference type="ARBA" id="ARBA00022859"/>
    </source>
</evidence>
<evidence type="ECO:0000256" key="25">
    <source>
        <dbReference type="SAM" id="Phobius"/>
    </source>
</evidence>
<feature type="transmembrane region" description="Helical" evidence="25">
    <location>
        <begin position="75"/>
        <end position="94"/>
    </location>
</feature>
<comment type="catalytic activity">
    <reaction evidence="19">
        <text>glycylglycylglycine(out) + n H(+)(out) = glycylglycylglycine(in) + n H(+)(in)</text>
        <dbReference type="Rhea" id="RHEA:76391"/>
        <dbReference type="ChEBI" id="CHEBI:15378"/>
        <dbReference type="ChEBI" id="CHEBI:195214"/>
    </reaction>
    <physiologicalReaction direction="left-to-right" evidence="19">
        <dbReference type="Rhea" id="RHEA:76392"/>
    </physiologicalReaction>
</comment>
<keyword evidence="7" id="KW-0967">Endosome</keyword>
<accession>A0AA35NWH4</accession>
<evidence type="ECO:0000256" key="3">
    <source>
        <dbReference type="ARBA" id="ARBA00005982"/>
    </source>
</evidence>
<evidence type="ECO:0000256" key="15">
    <source>
        <dbReference type="ARBA" id="ARBA00023228"/>
    </source>
</evidence>
<keyword evidence="8" id="KW-0769">Symport</keyword>
<evidence type="ECO:0000256" key="19">
    <source>
        <dbReference type="ARBA" id="ARBA00051489"/>
    </source>
</evidence>
<evidence type="ECO:0000256" key="22">
    <source>
        <dbReference type="ARBA" id="ARBA00078676"/>
    </source>
</evidence>
<dbReference type="AlphaFoldDB" id="A0AA35NWH4"/>
<keyword evidence="14" id="KW-0325">Glycoprotein</keyword>
<evidence type="ECO:0000256" key="8">
    <source>
        <dbReference type="ARBA" id="ARBA00022847"/>
    </source>
</evidence>
<evidence type="ECO:0000256" key="20">
    <source>
        <dbReference type="ARBA" id="ARBA00055109"/>
    </source>
</evidence>
<evidence type="ECO:0000256" key="2">
    <source>
        <dbReference type="ARBA" id="ARBA00004337"/>
    </source>
</evidence>
<proteinExistence type="inferred from homology"/>
<organism evidence="26 27">
    <name type="scientific">Podarcis lilfordi</name>
    <name type="common">Lilford's wall lizard</name>
    <dbReference type="NCBI Taxonomy" id="74358"/>
    <lineage>
        <taxon>Eukaryota</taxon>
        <taxon>Metazoa</taxon>
        <taxon>Chordata</taxon>
        <taxon>Craniata</taxon>
        <taxon>Vertebrata</taxon>
        <taxon>Euteleostomi</taxon>
        <taxon>Lepidosauria</taxon>
        <taxon>Squamata</taxon>
        <taxon>Bifurcata</taxon>
        <taxon>Unidentata</taxon>
        <taxon>Episquamata</taxon>
        <taxon>Laterata</taxon>
        <taxon>Lacertibaenia</taxon>
        <taxon>Lacertidae</taxon>
        <taxon>Podarcis</taxon>
    </lineage>
</organism>
<feature type="region of interest" description="Disordered" evidence="24">
    <location>
        <begin position="286"/>
        <end position="309"/>
    </location>
</feature>